<comment type="caution">
    <text evidence="1">The sequence shown here is derived from an EMBL/GenBank/DDBJ whole genome shotgun (WGS) entry which is preliminary data.</text>
</comment>
<dbReference type="EMBL" id="BGPR01000043">
    <property type="protein sequence ID" value="GBL85360.1"/>
    <property type="molecule type" value="Genomic_DNA"/>
</dbReference>
<evidence type="ECO:0000313" key="1">
    <source>
        <dbReference type="EMBL" id="GBL85360.1"/>
    </source>
</evidence>
<gene>
    <name evidence="1" type="ORF">AVEN_34562_1</name>
</gene>
<protein>
    <submittedName>
        <fullName evidence="1">Uncharacterized protein</fullName>
    </submittedName>
</protein>
<evidence type="ECO:0000313" key="2">
    <source>
        <dbReference type="Proteomes" id="UP000499080"/>
    </source>
</evidence>
<organism evidence="1 2">
    <name type="scientific">Araneus ventricosus</name>
    <name type="common">Orbweaver spider</name>
    <name type="synonym">Epeira ventricosa</name>
    <dbReference type="NCBI Taxonomy" id="182803"/>
    <lineage>
        <taxon>Eukaryota</taxon>
        <taxon>Metazoa</taxon>
        <taxon>Ecdysozoa</taxon>
        <taxon>Arthropoda</taxon>
        <taxon>Chelicerata</taxon>
        <taxon>Arachnida</taxon>
        <taxon>Araneae</taxon>
        <taxon>Araneomorphae</taxon>
        <taxon>Entelegynae</taxon>
        <taxon>Araneoidea</taxon>
        <taxon>Araneidae</taxon>
        <taxon>Araneus</taxon>
    </lineage>
</organism>
<accession>A0A4Y2AZS1</accession>
<proteinExistence type="predicted"/>
<keyword evidence="2" id="KW-1185">Reference proteome</keyword>
<dbReference type="Proteomes" id="UP000499080">
    <property type="component" value="Unassembled WGS sequence"/>
</dbReference>
<dbReference type="AlphaFoldDB" id="A0A4Y2AZS1"/>
<sequence length="104" mass="12231">MEVISRSIRAICVDFTCKAKCFKACYGHTFGDFLCANQHIALLVNSVFHNSNCLEDFTPPITPETYCTQFHQINLRDNHMIQCLWEDLSYRTDLWTYRFVNQNI</sequence>
<name>A0A4Y2AZS1_ARAVE</name>
<reference evidence="1 2" key="1">
    <citation type="journal article" date="2019" name="Sci. Rep.">
        <title>Orb-weaving spider Araneus ventricosus genome elucidates the spidroin gene catalogue.</title>
        <authorList>
            <person name="Kono N."/>
            <person name="Nakamura H."/>
            <person name="Ohtoshi R."/>
            <person name="Moran D.A.P."/>
            <person name="Shinohara A."/>
            <person name="Yoshida Y."/>
            <person name="Fujiwara M."/>
            <person name="Mori M."/>
            <person name="Tomita M."/>
            <person name="Arakawa K."/>
        </authorList>
    </citation>
    <scope>NUCLEOTIDE SEQUENCE [LARGE SCALE GENOMIC DNA]</scope>
</reference>